<dbReference type="PROSITE" id="PS00141">
    <property type="entry name" value="ASP_PROTEASE"/>
    <property type="match status" value="1"/>
</dbReference>
<feature type="region of interest" description="Disordered" evidence="1">
    <location>
        <begin position="106"/>
        <end position="148"/>
    </location>
</feature>
<proteinExistence type="predicted"/>
<gene>
    <name evidence="3" type="primary">LOC111354521</name>
</gene>
<feature type="compositionally biased region" description="Low complexity" evidence="1">
    <location>
        <begin position="201"/>
        <end position="218"/>
    </location>
</feature>
<sequence>MCRYTFFTRKQAEHENIDDFLTDLENKSRECDFGTLRESMIRDIFIANLHIDFSHIRQRLLQEPDLTYHRMRELAKTLIVAQQDAEKIVKKSGVVDGAEVMHLSQRSSGRRVCRQRASSQASHRATRRSPSLMRQPTSTCGRCGQSHRARCPATGVQCRSCNSFGHFARFCYKNKNVSQSHSQHTVGILSRQSSRNHPHAQSYSQPQKQSYSQSQKQPVVGLHTHTRNSQSQVNLHDDNANCSERLHKQNKNKNSHIVEKSHKNVSTVIQSHKNTNNRYTKKSHNCQSKYRHLRIKNSQVSENSSSGSWKINIHVGKHKLNCIIDSGADVNIVSVKNFKSLKLSMSHINNCLRLPVTLILFPLCYD</sequence>
<organism evidence="2 3">
    <name type="scientific">Spodoptera litura</name>
    <name type="common">Asian cotton leafworm</name>
    <dbReference type="NCBI Taxonomy" id="69820"/>
    <lineage>
        <taxon>Eukaryota</taxon>
        <taxon>Metazoa</taxon>
        <taxon>Ecdysozoa</taxon>
        <taxon>Arthropoda</taxon>
        <taxon>Hexapoda</taxon>
        <taxon>Insecta</taxon>
        <taxon>Pterygota</taxon>
        <taxon>Neoptera</taxon>
        <taxon>Endopterygota</taxon>
        <taxon>Lepidoptera</taxon>
        <taxon>Glossata</taxon>
        <taxon>Ditrysia</taxon>
        <taxon>Noctuoidea</taxon>
        <taxon>Noctuidae</taxon>
        <taxon>Amphipyrinae</taxon>
        <taxon>Spodoptera</taxon>
    </lineage>
</organism>
<reference evidence="3" key="1">
    <citation type="submission" date="2025-08" db="UniProtKB">
        <authorList>
            <consortium name="RefSeq"/>
        </authorList>
    </citation>
    <scope>IDENTIFICATION</scope>
    <source>
        <strain evidence="3">Ishihara</strain>
        <tissue evidence="3">Whole body</tissue>
    </source>
</reference>
<evidence type="ECO:0000256" key="1">
    <source>
        <dbReference type="SAM" id="MobiDB-lite"/>
    </source>
</evidence>
<feature type="compositionally biased region" description="Polar residues" evidence="1">
    <location>
        <begin position="182"/>
        <end position="195"/>
    </location>
</feature>
<protein>
    <submittedName>
        <fullName evidence="3">Uncharacterized protein LOC111354521</fullName>
    </submittedName>
</protein>
<name>A0A9J7E8L4_SPOLT</name>
<dbReference type="AlphaFoldDB" id="A0A9J7E8L4"/>
<evidence type="ECO:0000313" key="2">
    <source>
        <dbReference type="Proteomes" id="UP000301870"/>
    </source>
</evidence>
<keyword evidence="2" id="KW-1185">Reference proteome</keyword>
<feature type="compositionally biased region" description="Polar residues" evidence="1">
    <location>
        <begin position="116"/>
        <end position="140"/>
    </location>
</feature>
<accession>A0A9J7E8L4</accession>
<dbReference type="KEGG" id="sliu:111354521"/>
<dbReference type="RefSeq" id="XP_022823789.1">
    <property type="nucleotide sequence ID" value="XM_022968021.1"/>
</dbReference>
<evidence type="ECO:0000313" key="3">
    <source>
        <dbReference type="RefSeq" id="XP_022823789.1"/>
    </source>
</evidence>
<dbReference type="GO" id="GO:0006508">
    <property type="term" value="P:proteolysis"/>
    <property type="evidence" value="ECO:0007669"/>
    <property type="project" value="InterPro"/>
</dbReference>
<dbReference type="InterPro" id="IPR001969">
    <property type="entry name" value="Aspartic_peptidase_AS"/>
</dbReference>
<dbReference type="GO" id="GO:0004190">
    <property type="term" value="F:aspartic-type endopeptidase activity"/>
    <property type="evidence" value="ECO:0007669"/>
    <property type="project" value="InterPro"/>
</dbReference>
<dbReference type="OrthoDB" id="2286242at2759"/>
<dbReference type="GeneID" id="111354521"/>
<feature type="region of interest" description="Disordered" evidence="1">
    <location>
        <begin position="182"/>
        <end position="235"/>
    </location>
</feature>
<dbReference type="Proteomes" id="UP000301870">
    <property type="component" value="Chromosome 18"/>
</dbReference>